<evidence type="ECO:0000313" key="3">
    <source>
        <dbReference type="EMBL" id="GIH62982.1"/>
    </source>
</evidence>
<evidence type="ECO:0000313" key="4">
    <source>
        <dbReference type="Proteomes" id="UP000660454"/>
    </source>
</evidence>
<evidence type="ECO:0000256" key="1">
    <source>
        <dbReference type="SAM" id="MobiDB-lite"/>
    </source>
</evidence>
<gene>
    <name evidence="3" type="ORF">Msi02_37990</name>
</gene>
<feature type="chain" id="PRO_5046576848" evidence="2">
    <location>
        <begin position="20"/>
        <end position="212"/>
    </location>
</feature>
<accession>A0ABQ4GNK5</accession>
<feature type="compositionally biased region" description="Low complexity" evidence="1">
    <location>
        <begin position="99"/>
        <end position="124"/>
    </location>
</feature>
<keyword evidence="2" id="KW-0732">Signal</keyword>
<sequence>MPLCTAVLAAALLSGPAAVPPDPAPPGTRAATNSNNAAPSSTGRPQLASLPGMAPQAGEFPFALPQAPPWMAPSGTDGRRDDSTAAPESPSGASGPGASGASTRPGTDTAGRPAATAGGTASDGAGDRPAGTESETRYVPVIDPKTRDVFIQPVFASGESGQAPRPFTFGPMQGVQSTRTYPASRAEQKAAPQKTARHKTIARPRQHQRPRD</sequence>
<dbReference type="Proteomes" id="UP000660454">
    <property type="component" value="Unassembled WGS sequence"/>
</dbReference>
<feature type="signal peptide" evidence="2">
    <location>
        <begin position="1"/>
        <end position="19"/>
    </location>
</feature>
<dbReference type="RefSeq" id="WP_204049565.1">
    <property type="nucleotide sequence ID" value="NZ_BOOF01000020.1"/>
</dbReference>
<protein>
    <submittedName>
        <fullName evidence="3">Uncharacterized protein</fullName>
    </submittedName>
</protein>
<name>A0ABQ4GNK5_9ACTN</name>
<dbReference type="EMBL" id="BOOF01000020">
    <property type="protein sequence ID" value="GIH62982.1"/>
    <property type="molecule type" value="Genomic_DNA"/>
</dbReference>
<comment type="caution">
    <text evidence="3">The sequence shown here is derived from an EMBL/GenBank/DDBJ whole genome shotgun (WGS) entry which is preliminary data.</text>
</comment>
<proteinExistence type="predicted"/>
<reference evidence="3 4" key="1">
    <citation type="submission" date="2021-01" db="EMBL/GenBank/DDBJ databases">
        <title>Whole genome shotgun sequence of Microbispora siamensis NBRC 104113.</title>
        <authorList>
            <person name="Komaki H."/>
            <person name="Tamura T."/>
        </authorList>
    </citation>
    <scope>NUCLEOTIDE SEQUENCE [LARGE SCALE GENOMIC DNA]</scope>
    <source>
        <strain evidence="3 4">NBRC 104113</strain>
    </source>
</reference>
<feature type="compositionally biased region" description="Basic residues" evidence="1">
    <location>
        <begin position="195"/>
        <end position="212"/>
    </location>
</feature>
<evidence type="ECO:0000256" key="2">
    <source>
        <dbReference type="SAM" id="SignalP"/>
    </source>
</evidence>
<feature type="region of interest" description="Disordered" evidence="1">
    <location>
        <begin position="14"/>
        <end position="212"/>
    </location>
</feature>
<keyword evidence="4" id="KW-1185">Reference proteome</keyword>
<feature type="compositionally biased region" description="Low complexity" evidence="1">
    <location>
        <begin position="27"/>
        <end position="42"/>
    </location>
</feature>
<organism evidence="3 4">
    <name type="scientific">Microbispora siamensis</name>
    <dbReference type="NCBI Taxonomy" id="564413"/>
    <lineage>
        <taxon>Bacteria</taxon>
        <taxon>Bacillati</taxon>
        <taxon>Actinomycetota</taxon>
        <taxon>Actinomycetes</taxon>
        <taxon>Streptosporangiales</taxon>
        <taxon>Streptosporangiaceae</taxon>
        <taxon>Microbispora</taxon>
    </lineage>
</organism>